<dbReference type="GO" id="GO:0031412">
    <property type="term" value="P:gas vesicle organization"/>
    <property type="evidence" value="ECO:0007669"/>
    <property type="project" value="InterPro"/>
</dbReference>
<dbReference type="EMBL" id="AP012603">
    <property type="protein sequence ID" value="BAM87508.1"/>
    <property type="molecule type" value="Genomic_DNA"/>
</dbReference>
<dbReference type="Pfam" id="PF06386">
    <property type="entry name" value="GvpL_GvpF"/>
    <property type="match status" value="1"/>
</dbReference>
<keyword evidence="2" id="KW-1185">Reference proteome</keyword>
<dbReference type="AlphaFoldDB" id="M4Z2N5"/>
<protein>
    <submittedName>
        <fullName evidence="1">Uncharacterized protein</fullName>
    </submittedName>
</protein>
<dbReference type="HOGENOM" id="CLU_1286743_0_0_5"/>
<accession>M4Z2N5</accession>
<dbReference type="RefSeq" id="WP_015664639.1">
    <property type="nucleotide sequence ID" value="NC_020453.1"/>
</dbReference>
<evidence type="ECO:0000313" key="1">
    <source>
        <dbReference type="EMBL" id="BAM87508.1"/>
    </source>
</evidence>
<dbReference type="PATRIC" id="fig|1245469.3.peg.1537"/>
<gene>
    <name evidence="1" type="ORF">S58_15000</name>
</gene>
<sequence length="214" mass="22976">MSSPRLIGLLAADDVPADLADQIMSCGPVAAAIRFAPAAASSSESLDHHAAVVAWCRRAAFLPSRAGIPISPELLQSIARSAWYHRSTIEHIEGRVEISVELERRDGVRDGGIDGGGRAYLRATAHDLRACEVGVATAANLLAMYSERADADLIARTAPLPAIRLRASVLVRRAVAPRLARQFDSMLSAISDRLVCRVTGPWPPYSFSTIREPS</sequence>
<dbReference type="GO" id="GO:0031411">
    <property type="term" value="C:gas vesicle"/>
    <property type="evidence" value="ECO:0007669"/>
    <property type="project" value="InterPro"/>
</dbReference>
<evidence type="ECO:0000313" key="2">
    <source>
        <dbReference type="Proteomes" id="UP000011841"/>
    </source>
</evidence>
<dbReference type="OrthoDB" id="146444at2"/>
<dbReference type="Proteomes" id="UP000011841">
    <property type="component" value="Chromosome"/>
</dbReference>
<dbReference type="InterPro" id="IPR009430">
    <property type="entry name" value="GvpL/GvpF"/>
</dbReference>
<dbReference type="STRING" id="1245469.S58_15000"/>
<dbReference type="KEGG" id="aol:S58_15000"/>
<organism evidence="1 2">
    <name type="scientific">Bradyrhizobium oligotrophicum S58</name>
    <dbReference type="NCBI Taxonomy" id="1245469"/>
    <lineage>
        <taxon>Bacteria</taxon>
        <taxon>Pseudomonadati</taxon>
        <taxon>Pseudomonadota</taxon>
        <taxon>Alphaproteobacteria</taxon>
        <taxon>Hyphomicrobiales</taxon>
        <taxon>Nitrobacteraceae</taxon>
        <taxon>Bradyrhizobium</taxon>
    </lineage>
</organism>
<reference evidence="1 2" key="1">
    <citation type="journal article" date="2013" name="Appl. Environ. Microbiol.">
        <title>Genome analysis suggests that the soil oligotrophic bacterium Agromonas oligotrophica (Bradyrhizobium oligotrophicum) is a nitrogen-fixing symbiont of Aeschynomene indica.</title>
        <authorList>
            <person name="Okubo T."/>
            <person name="Fukushima S."/>
            <person name="Itakura M."/>
            <person name="Oshima K."/>
            <person name="Longtonglang A."/>
            <person name="Teaumroong N."/>
            <person name="Mitsui H."/>
            <person name="Hattori M."/>
            <person name="Hattori R."/>
            <person name="Hattori T."/>
            <person name="Minamisawa K."/>
        </authorList>
    </citation>
    <scope>NUCLEOTIDE SEQUENCE [LARGE SCALE GENOMIC DNA]</scope>
    <source>
        <strain evidence="1 2">S58</strain>
    </source>
</reference>
<dbReference type="GeneID" id="301815440"/>
<proteinExistence type="predicted"/>
<name>M4Z2N5_9BRAD</name>